<feature type="signal peptide" evidence="1">
    <location>
        <begin position="1"/>
        <end position="19"/>
    </location>
</feature>
<accession>A0A8X6MNV2</accession>
<gene>
    <name evidence="2" type="primary">NCL1_24597</name>
    <name evidence="2" type="ORF">NPIL_511181</name>
</gene>
<sequence>MYFLIFISLSFQLTGSSLAAEAFESSYALALAKGFNYGSPIGISRTIFFLSDMLPQSLIDPKNVESVLLGSAAVAFVDAFSQAVKASEVLTRVFDHSRTTGLQYSQFVKKNCFPELVKWKMLFAEVAAEFATRVIAQNFPNLPPPILVIVYGYTLARFLLSEKLLNQTNAENLALGFAKSFEDMAKYIPTTNPEYESWVICKGFINFINSQAEMNSVKGWRLAIYMQVTWMLNAVLLGPGNFFI</sequence>
<keyword evidence="1" id="KW-0732">Signal</keyword>
<dbReference type="OrthoDB" id="6430202at2759"/>
<comment type="caution">
    <text evidence="2">The sequence shown here is derived from an EMBL/GenBank/DDBJ whole genome shotgun (WGS) entry which is preliminary data.</text>
</comment>
<organism evidence="2 3">
    <name type="scientific">Nephila pilipes</name>
    <name type="common">Giant wood spider</name>
    <name type="synonym">Nephila maculata</name>
    <dbReference type="NCBI Taxonomy" id="299642"/>
    <lineage>
        <taxon>Eukaryota</taxon>
        <taxon>Metazoa</taxon>
        <taxon>Ecdysozoa</taxon>
        <taxon>Arthropoda</taxon>
        <taxon>Chelicerata</taxon>
        <taxon>Arachnida</taxon>
        <taxon>Araneae</taxon>
        <taxon>Araneomorphae</taxon>
        <taxon>Entelegynae</taxon>
        <taxon>Araneoidea</taxon>
        <taxon>Nephilidae</taxon>
        <taxon>Nephila</taxon>
    </lineage>
</organism>
<proteinExistence type="predicted"/>
<evidence type="ECO:0000256" key="1">
    <source>
        <dbReference type="SAM" id="SignalP"/>
    </source>
</evidence>
<feature type="chain" id="PRO_5036484786" evidence="1">
    <location>
        <begin position="20"/>
        <end position="244"/>
    </location>
</feature>
<evidence type="ECO:0000313" key="2">
    <source>
        <dbReference type="EMBL" id="GFS70187.1"/>
    </source>
</evidence>
<dbReference type="EMBL" id="BMAW01000669">
    <property type="protein sequence ID" value="GFS70187.1"/>
    <property type="molecule type" value="Genomic_DNA"/>
</dbReference>
<evidence type="ECO:0000313" key="3">
    <source>
        <dbReference type="Proteomes" id="UP000887013"/>
    </source>
</evidence>
<name>A0A8X6MNV2_NEPPI</name>
<keyword evidence="3" id="KW-1185">Reference proteome</keyword>
<reference evidence="2" key="1">
    <citation type="submission" date="2020-08" db="EMBL/GenBank/DDBJ databases">
        <title>Multicomponent nature underlies the extraordinary mechanical properties of spider dragline silk.</title>
        <authorList>
            <person name="Kono N."/>
            <person name="Nakamura H."/>
            <person name="Mori M."/>
            <person name="Yoshida Y."/>
            <person name="Ohtoshi R."/>
            <person name="Malay A.D."/>
            <person name="Moran D.A.P."/>
            <person name="Tomita M."/>
            <person name="Numata K."/>
            <person name="Arakawa K."/>
        </authorList>
    </citation>
    <scope>NUCLEOTIDE SEQUENCE</scope>
</reference>
<dbReference type="Proteomes" id="UP000887013">
    <property type="component" value="Unassembled WGS sequence"/>
</dbReference>
<dbReference type="AlphaFoldDB" id="A0A8X6MNV2"/>
<protein>
    <submittedName>
        <fullName evidence="2">Uncharacterized protein</fullName>
    </submittedName>
</protein>